<evidence type="ECO:0008006" key="3">
    <source>
        <dbReference type="Google" id="ProtNLM"/>
    </source>
</evidence>
<dbReference type="CDD" id="cd00090">
    <property type="entry name" value="HTH_ARSR"/>
    <property type="match status" value="1"/>
</dbReference>
<comment type="caution">
    <text evidence="1">The sequence shown here is derived from an EMBL/GenBank/DDBJ whole genome shotgun (WGS) entry which is preliminary data.</text>
</comment>
<dbReference type="InterPro" id="IPR036390">
    <property type="entry name" value="WH_DNA-bd_sf"/>
</dbReference>
<name>A0A1F4X4A9_UNCKA</name>
<accession>A0A1F4X4A9</accession>
<dbReference type="EMBL" id="MEWG01000041">
    <property type="protein sequence ID" value="OGC76532.1"/>
    <property type="molecule type" value="Genomic_DNA"/>
</dbReference>
<sequence length="115" mass="13053">MLDKIFGTKTAALVLLHLFHYGDVHARRLARDIAISLSSIQGQLKKFEEAGLVVSKKIGTTRIFFFNKKSPLVRPLLDLLKVIYSSMSIDDKELLFNKRKRSRRAGKPIIGRGDK</sequence>
<reference evidence="1 2" key="1">
    <citation type="journal article" date="2016" name="Nat. Commun.">
        <title>Thousands of microbial genomes shed light on interconnected biogeochemical processes in an aquifer system.</title>
        <authorList>
            <person name="Anantharaman K."/>
            <person name="Brown C.T."/>
            <person name="Hug L.A."/>
            <person name="Sharon I."/>
            <person name="Castelle C.J."/>
            <person name="Probst A.J."/>
            <person name="Thomas B.C."/>
            <person name="Singh A."/>
            <person name="Wilkins M.J."/>
            <person name="Karaoz U."/>
            <person name="Brodie E.L."/>
            <person name="Williams K.H."/>
            <person name="Hubbard S.S."/>
            <person name="Banfield J.F."/>
        </authorList>
    </citation>
    <scope>NUCLEOTIDE SEQUENCE [LARGE SCALE GENOMIC DNA]</scope>
</reference>
<protein>
    <recommendedName>
        <fullName evidence="3">HTH arsR-type domain-containing protein</fullName>
    </recommendedName>
</protein>
<dbReference type="SUPFAM" id="SSF46785">
    <property type="entry name" value="Winged helix' DNA-binding domain"/>
    <property type="match status" value="1"/>
</dbReference>
<proteinExistence type="predicted"/>
<dbReference type="InterPro" id="IPR011991">
    <property type="entry name" value="ArsR-like_HTH"/>
</dbReference>
<dbReference type="Gene3D" id="1.10.10.10">
    <property type="entry name" value="Winged helix-like DNA-binding domain superfamily/Winged helix DNA-binding domain"/>
    <property type="match status" value="1"/>
</dbReference>
<evidence type="ECO:0000313" key="2">
    <source>
        <dbReference type="Proteomes" id="UP000176815"/>
    </source>
</evidence>
<dbReference type="AlphaFoldDB" id="A0A1F4X4A9"/>
<organism evidence="1 2">
    <name type="scientific">candidate division WWE3 bacterium RIFOXYD1_FULL_39_9</name>
    <dbReference type="NCBI Taxonomy" id="1802649"/>
    <lineage>
        <taxon>Bacteria</taxon>
        <taxon>Katanobacteria</taxon>
    </lineage>
</organism>
<dbReference type="Proteomes" id="UP000176815">
    <property type="component" value="Unassembled WGS sequence"/>
</dbReference>
<evidence type="ECO:0000313" key="1">
    <source>
        <dbReference type="EMBL" id="OGC76532.1"/>
    </source>
</evidence>
<dbReference type="InterPro" id="IPR036388">
    <property type="entry name" value="WH-like_DNA-bd_sf"/>
</dbReference>
<gene>
    <name evidence="1" type="ORF">A2619_00885</name>
</gene>